<dbReference type="HOGENOM" id="CLU_040072_0_0_1"/>
<dbReference type="Proteomes" id="UP000015100">
    <property type="component" value="Unassembled WGS sequence"/>
</dbReference>
<evidence type="ECO:0000313" key="3">
    <source>
        <dbReference type="Proteomes" id="UP000015100"/>
    </source>
</evidence>
<proteinExistence type="predicted"/>
<dbReference type="SUPFAM" id="SSF54495">
    <property type="entry name" value="UBC-like"/>
    <property type="match status" value="1"/>
</dbReference>
<evidence type="ECO:0000256" key="1">
    <source>
        <dbReference type="SAM" id="MobiDB-lite"/>
    </source>
</evidence>
<sequence length="299" mass="32717">MVLNSQSFRERQLLTEFALFRTTPLPGIYLSLHPSTPTIWYGVIFLRSSKDIYGNIPIRFSITFGNKYPDVPPFVVLHSSSGSTNSEGGAENRNGSTNSSGGEILLHPLVSRGGSSSGRGLSAGYAGVHTGAVNLRDCYGGWFEPKNIQIPVAAPSTPIKGNTSGVTAGSASTKPATAGTTGFPAGASPVEVIYYLRSIFTDKYLLNLQNRLDSRDSESEGKVDEASLILDDEAWKLWRDNREELRRRVEKLREDWYEGGKVFGEWEGGGDVPIRFLDLQREALDTIKENVGRRVVGGR</sequence>
<evidence type="ECO:0000313" key="2">
    <source>
        <dbReference type="EMBL" id="EPS45549.1"/>
    </source>
</evidence>
<dbReference type="CDD" id="cd23814">
    <property type="entry name" value="UEV_AKTIP"/>
    <property type="match status" value="1"/>
</dbReference>
<gene>
    <name evidence="2" type="ORF">H072_446</name>
</gene>
<feature type="region of interest" description="Disordered" evidence="1">
    <location>
        <begin position="79"/>
        <end position="102"/>
    </location>
</feature>
<feature type="compositionally biased region" description="Polar residues" evidence="1">
    <location>
        <begin position="79"/>
        <end position="101"/>
    </location>
</feature>
<comment type="caution">
    <text evidence="2">The sequence shown here is derived from an EMBL/GenBank/DDBJ whole genome shotgun (WGS) entry which is preliminary data.</text>
</comment>
<evidence type="ECO:0008006" key="4">
    <source>
        <dbReference type="Google" id="ProtNLM"/>
    </source>
</evidence>
<dbReference type="Gene3D" id="3.10.110.10">
    <property type="entry name" value="Ubiquitin Conjugating Enzyme"/>
    <property type="match status" value="1"/>
</dbReference>
<protein>
    <recommendedName>
        <fullName evidence="4">UBC core domain-containing protein</fullName>
    </recommendedName>
</protein>
<organism evidence="2 3">
    <name type="scientific">Dactylellina haptotyla (strain CBS 200.50)</name>
    <name type="common">Nematode-trapping fungus</name>
    <name type="synonym">Monacrosporium haptotylum</name>
    <dbReference type="NCBI Taxonomy" id="1284197"/>
    <lineage>
        <taxon>Eukaryota</taxon>
        <taxon>Fungi</taxon>
        <taxon>Dikarya</taxon>
        <taxon>Ascomycota</taxon>
        <taxon>Pezizomycotina</taxon>
        <taxon>Orbiliomycetes</taxon>
        <taxon>Orbiliales</taxon>
        <taxon>Orbiliaceae</taxon>
        <taxon>Dactylellina</taxon>
    </lineage>
</organism>
<dbReference type="STRING" id="1284197.S8ARQ5"/>
<dbReference type="InterPro" id="IPR016135">
    <property type="entry name" value="UBQ-conjugating_enzyme/RWD"/>
</dbReference>
<dbReference type="EMBL" id="AQGS01000013">
    <property type="protein sequence ID" value="EPS45549.1"/>
    <property type="molecule type" value="Genomic_DNA"/>
</dbReference>
<keyword evidence="3" id="KW-1185">Reference proteome</keyword>
<name>S8ARQ5_DACHA</name>
<dbReference type="OMA" id="WKNDREE"/>
<reference evidence="3" key="2">
    <citation type="submission" date="2013-04" db="EMBL/GenBank/DDBJ databases">
        <title>Genomic mechanisms accounting for the adaptation to parasitism in nematode-trapping fungi.</title>
        <authorList>
            <person name="Ahren D.G."/>
        </authorList>
    </citation>
    <scope>NUCLEOTIDE SEQUENCE [LARGE SCALE GENOMIC DNA]</scope>
    <source>
        <strain evidence="3">CBS 200.50</strain>
    </source>
</reference>
<dbReference type="OrthoDB" id="5596422at2759"/>
<dbReference type="AlphaFoldDB" id="S8ARQ5"/>
<reference evidence="2 3" key="1">
    <citation type="journal article" date="2013" name="PLoS Genet.">
        <title>Genomic mechanisms accounting for the adaptation to parasitism in nematode-trapping fungi.</title>
        <authorList>
            <person name="Meerupati T."/>
            <person name="Andersson K.M."/>
            <person name="Friman E."/>
            <person name="Kumar D."/>
            <person name="Tunlid A."/>
            <person name="Ahren D."/>
        </authorList>
    </citation>
    <scope>NUCLEOTIDE SEQUENCE [LARGE SCALE GENOMIC DNA]</scope>
    <source>
        <strain evidence="2 3">CBS 200.50</strain>
    </source>
</reference>
<accession>S8ARQ5</accession>